<gene>
    <name evidence="2" type="ORF">NAF29_18070</name>
</gene>
<protein>
    <submittedName>
        <fullName evidence="2">Uncharacterized protein</fullName>
    </submittedName>
</protein>
<dbReference type="EMBL" id="JAMQGP010000022">
    <property type="protein sequence ID" value="MCM2681552.1"/>
    <property type="molecule type" value="Genomic_DNA"/>
</dbReference>
<evidence type="ECO:0000313" key="3">
    <source>
        <dbReference type="Proteomes" id="UP001165393"/>
    </source>
</evidence>
<keyword evidence="1" id="KW-0472">Membrane</keyword>
<feature type="transmembrane region" description="Helical" evidence="1">
    <location>
        <begin position="140"/>
        <end position="160"/>
    </location>
</feature>
<evidence type="ECO:0000256" key="1">
    <source>
        <dbReference type="SAM" id="Phobius"/>
    </source>
</evidence>
<comment type="caution">
    <text evidence="2">The sequence shown here is derived from an EMBL/GenBank/DDBJ whole genome shotgun (WGS) entry which is preliminary data.</text>
</comment>
<keyword evidence="1" id="KW-0812">Transmembrane</keyword>
<keyword evidence="1" id="KW-1133">Transmembrane helix</keyword>
<name>A0AA41W912_9GAMM</name>
<accession>A0AA41W912</accession>
<feature type="transmembrane region" description="Helical" evidence="1">
    <location>
        <begin position="12"/>
        <end position="29"/>
    </location>
</feature>
<dbReference type="RefSeq" id="WP_251263034.1">
    <property type="nucleotide sequence ID" value="NZ_JAMQGP010000022.1"/>
</dbReference>
<organism evidence="2 3">
    <name type="scientific">Echinimonas agarilytica</name>
    <dbReference type="NCBI Taxonomy" id="1215918"/>
    <lineage>
        <taxon>Bacteria</taxon>
        <taxon>Pseudomonadati</taxon>
        <taxon>Pseudomonadota</taxon>
        <taxon>Gammaproteobacteria</taxon>
        <taxon>Alteromonadales</taxon>
        <taxon>Echinimonadaceae</taxon>
        <taxon>Echinimonas</taxon>
    </lineage>
</organism>
<feature type="transmembrane region" description="Helical" evidence="1">
    <location>
        <begin position="35"/>
        <end position="56"/>
    </location>
</feature>
<proteinExistence type="predicted"/>
<dbReference type="AlphaFoldDB" id="A0AA41W912"/>
<reference evidence="2 3" key="1">
    <citation type="journal article" date="2013" name="Antonie Van Leeuwenhoek">
        <title>Echinimonas agarilytica gen. nov., sp. nov., a new gammaproteobacterium isolated from the sea urchin Strongylocentrotus intermedius.</title>
        <authorList>
            <person name="Nedashkovskaya O.I."/>
            <person name="Stenkova A.M."/>
            <person name="Zhukova N.V."/>
            <person name="Van Trappen S."/>
            <person name="Lee J.S."/>
            <person name="Kim S.B."/>
        </authorList>
    </citation>
    <scope>NUCLEOTIDE SEQUENCE [LARGE SCALE GENOMIC DNA]</scope>
    <source>
        <strain evidence="2 3">KMM 6351</strain>
    </source>
</reference>
<sequence>MKLLKDKVENLIHFAICAYLYFCASEYGFETYLGFWFLSFILVNLLVSSLIVKIGLDLWGKFTGSMVLDVIAFYLSLGITYFTSIAIIAPKKYAEIQIRVYESVPDIGFFDMAKVKESIENNKALVDVGENLTTPPFTDLSVIVFSVLFYLFSRGLWILIEWLRQRE</sequence>
<feature type="transmembrane region" description="Helical" evidence="1">
    <location>
        <begin position="68"/>
        <end position="89"/>
    </location>
</feature>
<dbReference type="Proteomes" id="UP001165393">
    <property type="component" value="Unassembled WGS sequence"/>
</dbReference>
<keyword evidence="3" id="KW-1185">Reference proteome</keyword>
<evidence type="ECO:0000313" key="2">
    <source>
        <dbReference type="EMBL" id="MCM2681552.1"/>
    </source>
</evidence>